<dbReference type="Proteomes" id="UP000076532">
    <property type="component" value="Unassembled WGS sequence"/>
</dbReference>
<protein>
    <submittedName>
        <fullName evidence="1">Uncharacterized protein</fullName>
    </submittedName>
</protein>
<accession>A0A166GN60</accession>
<feature type="non-terminal residue" evidence="1">
    <location>
        <position position="1"/>
    </location>
</feature>
<gene>
    <name evidence="1" type="ORF">FIBSPDRAFT_665174</name>
</gene>
<evidence type="ECO:0000313" key="2">
    <source>
        <dbReference type="Proteomes" id="UP000076532"/>
    </source>
</evidence>
<reference evidence="1 2" key="1">
    <citation type="journal article" date="2016" name="Mol. Biol. Evol.">
        <title>Comparative Genomics of Early-Diverging Mushroom-Forming Fungi Provides Insights into the Origins of Lignocellulose Decay Capabilities.</title>
        <authorList>
            <person name="Nagy L.G."/>
            <person name="Riley R."/>
            <person name="Tritt A."/>
            <person name="Adam C."/>
            <person name="Daum C."/>
            <person name="Floudas D."/>
            <person name="Sun H."/>
            <person name="Yadav J.S."/>
            <person name="Pangilinan J."/>
            <person name="Larsson K.H."/>
            <person name="Matsuura K."/>
            <person name="Barry K."/>
            <person name="Labutti K."/>
            <person name="Kuo R."/>
            <person name="Ohm R.A."/>
            <person name="Bhattacharya S.S."/>
            <person name="Shirouzu T."/>
            <person name="Yoshinaga Y."/>
            <person name="Martin F.M."/>
            <person name="Grigoriev I.V."/>
            <person name="Hibbett D.S."/>
        </authorList>
    </citation>
    <scope>NUCLEOTIDE SEQUENCE [LARGE SCALE GENOMIC DNA]</scope>
    <source>
        <strain evidence="1 2">CBS 109695</strain>
    </source>
</reference>
<name>A0A166GN60_9AGAM</name>
<evidence type="ECO:0000313" key="1">
    <source>
        <dbReference type="EMBL" id="KZP18004.1"/>
    </source>
</evidence>
<keyword evidence="2" id="KW-1185">Reference proteome</keyword>
<feature type="non-terminal residue" evidence="1">
    <location>
        <position position="101"/>
    </location>
</feature>
<organism evidence="1 2">
    <name type="scientific">Athelia psychrophila</name>
    <dbReference type="NCBI Taxonomy" id="1759441"/>
    <lineage>
        <taxon>Eukaryota</taxon>
        <taxon>Fungi</taxon>
        <taxon>Dikarya</taxon>
        <taxon>Basidiomycota</taxon>
        <taxon>Agaricomycotina</taxon>
        <taxon>Agaricomycetes</taxon>
        <taxon>Agaricomycetidae</taxon>
        <taxon>Atheliales</taxon>
        <taxon>Atheliaceae</taxon>
        <taxon>Athelia</taxon>
    </lineage>
</organism>
<dbReference type="STRING" id="436010.A0A166GN60"/>
<dbReference type="AlphaFoldDB" id="A0A166GN60"/>
<dbReference type="OrthoDB" id="3245961at2759"/>
<sequence length="101" mass="11879">ESFVLWEATNPLANIQVSLDPELIEEFRERYKADKAFRNKWEEVPDRERMVDPGLRFYKDDSQLLFFRDADYQPRLCVPKNVRNIVLNEAHNQPFGGAHAG</sequence>
<dbReference type="EMBL" id="KV417577">
    <property type="protein sequence ID" value="KZP18004.1"/>
    <property type="molecule type" value="Genomic_DNA"/>
</dbReference>
<proteinExistence type="predicted"/>